<comment type="subcellular location">
    <subcellularLocation>
        <location evidence="1">Cytoplasm</location>
    </subcellularLocation>
</comment>
<evidence type="ECO:0000313" key="11">
    <source>
        <dbReference type="EMBL" id="MRX71878.1"/>
    </source>
</evidence>
<dbReference type="Gene3D" id="3.40.50.2300">
    <property type="match status" value="1"/>
</dbReference>
<evidence type="ECO:0000256" key="7">
    <source>
        <dbReference type="PROSITE-ProRule" id="PRU00169"/>
    </source>
</evidence>
<sequence length="226" mass="25934">MDKANILLIEDEKEMRSLLRTFLEKDGYTVFEAVDAMHAFEILDTVTPDLMLVDVMMPYLNGFDFAAEVKRVKNIPLIFVSARGEEWDKIKGLKLGGDDYIVKPFHPGELLARIESVLRRTKSLNVENEVFTSGPLSFQLSSYSAELERKPLSLTLKEFELLLYLARNKGRVFTREQLLHNIWGDDYQGTERTVDTHVKTLRLKLKQHSSMIATVWGIGYKFEAGT</sequence>
<evidence type="ECO:0000256" key="1">
    <source>
        <dbReference type="ARBA" id="ARBA00004496"/>
    </source>
</evidence>
<dbReference type="SMART" id="SM00448">
    <property type="entry name" value="REC"/>
    <property type="match status" value="1"/>
</dbReference>
<reference evidence="11 12" key="1">
    <citation type="submission" date="2019-11" db="EMBL/GenBank/DDBJ databases">
        <title>Bacillus lacus genome.</title>
        <authorList>
            <person name="Allen C.J."/>
            <person name="Newman J.D."/>
        </authorList>
    </citation>
    <scope>NUCLEOTIDE SEQUENCE [LARGE SCALE GENOMIC DNA]</scope>
    <source>
        <strain evidence="11 12">KCTC 33946</strain>
    </source>
</reference>
<dbReference type="InterPro" id="IPR001789">
    <property type="entry name" value="Sig_transdc_resp-reg_receiver"/>
</dbReference>
<keyword evidence="4" id="KW-0805">Transcription regulation</keyword>
<proteinExistence type="predicted"/>
<evidence type="ECO:0000256" key="8">
    <source>
        <dbReference type="PROSITE-ProRule" id="PRU01091"/>
    </source>
</evidence>
<dbReference type="GO" id="GO:0000156">
    <property type="term" value="F:phosphorelay response regulator activity"/>
    <property type="evidence" value="ECO:0007669"/>
    <property type="project" value="TreeGrafter"/>
</dbReference>
<dbReference type="EMBL" id="WKKI01000008">
    <property type="protein sequence ID" value="MRX71878.1"/>
    <property type="molecule type" value="Genomic_DNA"/>
</dbReference>
<dbReference type="InterPro" id="IPR011006">
    <property type="entry name" value="CheY-like_superfamily"/>
</dbReference>
<keyword evidence="3" id="KW-0902">Two-component regulatory system</keyword>
<dbReference type="PANTHER" id="PTHR48111:SF1">
    <property type="entry name" value="TWO-COMPONENT RESPONSE REGULATOR ORR33"/>
    <property type="match status" value="1"/>
</dbReference>
<evidence type="ECO:0000313" key="12">
    <source>
        <dbReference type="Proteomes" id="UP000448867"/>
    </source>
</evidence>
<dbReference type="AlphaFoldDB" id="A0A7X2IZ85"/>
<evidence type="ECO:0000259" key="10">
    <source>
        <dbReference type="PROSITE" id="PS51755"/>
    </source>
</evidence>
<keyword evidence="5 8" id="KW-0238">DNA-binding</keyword>
<dbReference type="PANTHER" id="PTHR48111">
    <property type="entry name" value="REGULATOR OF RPOS"/>
    <property type="match status" value="1"/>
</dbReference>
<feature type="domain" description="Response regulatory" evidence="9">
    <location>
        <begin position="5"/>
        <end position="118"/>
    </location>
</feature>
<organism evidence="11 12">
    <name type="scientific">Metabacillus lacus</name>
    <dbReference type="NCBI Taxonomy" id="1983721"/>
    <lineage>
        <taxon>Bacteria</taxon>
        <taxon>Bacillati</taxon>
        <taxon>Bacillota</taxon>
        <taxon>Bacilli</taxon>
        <taxon>Bacillales</taxon>
        <taxon>Bacillaceae</taxon>
        <taxon>Metabacillus</taxon>
    </lineage>
</organism>
<dbReference type="FunFam" id="1.10.10.10:FF:000018">
    <property type="entry name" value="DNA-binding response regulator ResD"/>
    <property type="match status" value="1"/>
</dbReference>
<dbReference type="OrthoDB" id="9790442at2"/>
<dbReference type="GO" id="GO:0032993">
    <property type="term" value="C:protein-DNA complex"/>
    <property type="evidence" value="ECO:0007669"/>
    <property type="project" value="TreeGrafter"/>
</dbReference>
<dbReference type="GO" id="GO:0000976">
    <property type="term" value="F:transcription cis-regulatory region binding"/>
    <property type="evidence" value="ECO:0007669"/>
    <property type="project" value="TreeGrafter"/>
</dbReference>
<dbReference type="Gene3D" id="1.10.10.10">
    <property type="entry name" value="Winged helix-like DNA-binding domain superfamily/Winged helix DNA-binding domain"/>
    <property type="match status" value="1"/>
</dbReference>
<dbReference type="GO" id="GO:0005829">
    <property type="term" value="C:cytosol"/>
    <property type="evidence" value="ECO:0007669"/>
    <property type="project" value="TreeGrafter"/>
</dbReference>
<dbReference type="SMART" id="SM00862">
    <property type="entry name" value="Trans_reg_C"/>
    <property type="match status" value="1"/>
</dbReference>
<keyword evidence="12" id="KW-1185">Reference proteome</keyword>
<dbReference type="InterPro" id="IPR039420">
    <property type="entry name" value="WalR-like"/>
</dbReference>
<dbReference type="PROSITE" id="PS50110">
    <property type="entry name" value="RESPONSE_REGULATORY"/>
    <property type="match status" value="1"/>
</dbReference>
<name>A0A7X2IZ85_9BACI</name>
<evidence type="ECO:0000256" key="2">
    <source>
        <dbReference type="ARBA" id="ARBA00022553"/>
    </source>
</evidence>
<protein>
    <submittedName>
        <fullName evidence="11">Response regulator</fullName>
    </submittedName>
</protein>
<dbReference type="CDD" id="cd17574">
    <property type="entry name" value="REC_OmpR"/>
    <property type="match status" value="1"/>
</dbReference>
<evidence type="ECO:0000256" key="3">
    <source>
        <dbReference type="ARBA" id="ARBA00023012"/>
    </source>
</evidence>
<evidence type="ECO:0000256" key="4">
    <source>
        <dbReference type="ARBA" id="ARBA00023015"/>
    </source>
</evidence>
<dbReference type="Gene3D" id="6.10.250.690">
    <property type="match status" value="1"/>
</dbReference>
<gene>
    <name evidence="11" type="ORF">GJU40_06785</name>
</gene>
<dbReference type="InterPro" id="IPR036388">
    <property type="entry name" value="WH-like_DNA-bd_sf"/>
</dbReference>
<evidence type="ECO:0000256" key="6">
    <source>
        <dbReference type="ARBA" id="ARBA00023163"/>
    </source>
</evidence>
<evidence type="ECO:0000259" key="9">
    <source>
        <dbReference type="PROSITE" id="PS50110"/>
    </source>
</evidence>
<dbReference type="CDD" id="cd00383">
    <property type="entry name" value="trans_reg_C"/>
    <property type="match status" value="1"/>
</dbReference>
<dbReference type="PROSITE" id="PS51755">
    <property type="entry name" value="OMPR_PHOB"/>
    <property type="match status" value="1"/>
</dbReference>
<comment type="caution">
    <text evidence="11">The sequence shown here is derived from an EMBL/GenBank/DDBJ whole genome shotgun (WGS) entry which is preliminary data.</text>
</comment>
<dbReference type="InterPro" id="IPR001867">
    <property type="entry name" value="OmpR/PhoB-type_DNA-bd"/>
</dbReference>
<evidence type="ECO:0000256" key="5">
    <source>
        <dbReference type="ARBA" id="ARBA00023125"/>
    </source>
</evidence>
<dbReference type="SUPFAM" id="SSF52172">
    <property type="entry name" value="CheY-like"/>
    <property type="match status" value="1"/>
</dbReference>
<dbReference type="Pfam" id="PF00486">
    <property type="entry name" value="Trans_reg_C"/>
    <property type="match status" value="1"/>
</dbReference>
<feature type="DNA-binding region" description="OmpR/PhoB-type" evidence="8">
    <location>
        <begin position="128"/>
        <end position="224"/>
    </location>
</feature>
<feature type="domain" description="OmpR/PhoB-type" evidence="10">
    <location>
        <begin position="128"/>
        <end position="224"/>
    </location>
</feature>
<dbReference type="GO" id="GO:0006355">
    <property type="term" value="P:regulation of DNA-templated transcription"/>
    <property type="evidence" value="ECO:0007669"/>
    <property type="project" value="InterPro"/>
</dbReference>
<dbReference type="Proteomes" id="UP000448867">
    <property type="component" value="Unassembled WGS sequence"/>
</dbReference>
<keyword evidence="2 7" id="KW-0597">Phosphoprotein</keyword>
<feature type="modified residue" description="4-aspartylphosphate" evidence="7">
    <location>
        <position position="54"/>
    </location>
</feature>
<accession>A0A7X2IZ85</accession>
<keyword evidence="6" id="KW-0804">Transcription</keyword>
<dbReference type="Pfam" id="PF00072">
    <property type="entry name" value="Response_reg"/>
    <property type="match status" value="1"/>
</dbReference>